<dbReference type="EMBL" id="JAPDOG010000001">
    <property type="protein sequence ID" value="MCW3780227.1"/>
    <property type="molecule type" value="Genomic_DNA"/>
</dbReference>
<proteinExistence type="inferred from homology"/>
<dbReference type="Gene3D" id="3.40.50.300">
    <property type="entry name" value="P-loop containing nucleotide triphosphate hydrolases"/>
    <property type="match status" value="1"/>
</dbReference>
<dbReference type="InterPro" id="IPR005892">
    <property type="entry name" value="Gly-betaine_transp_ATP-bd"/>
</dbReference>
<comment type="catalytic activity">
    <reaction evidence="5">
        <text>a quaternary ammonium(out) + ATP + H2O = a quaternary ammonium(in) + ADP + phosphate + H(+)</text>
        <dbReference type="Rhea" id="RHEA:11036"/>
        <dbReference type="ChEBI" id="CHEBI:15377"/>
        <dbReference type="ChEBI" id="CHEBI:15378"/>
        <dbReference type="ChEBI" id="CHEBI:30616"/>
        <dbReference type="ChEBI" id="CHEBI:35267"/>
        <dbReference type="ChEBI" id="CHEBI:43474"/>
        <dbReference type="ChEBI" id="CHEBI:456216"/>
    </reaction>
</comment>
<dbReference type="InterPro" id="IPR051921">
    <property type="entry name" value="ABC_osmolyte_uptake_ATP-bind"/>
</dbReference>
<dbReference type="InterPro" id="IPR003439">
    <property type="entry name" value="ABC_transporter-like_ATP-bd"/>
</dbReference>
<reference evidence="7 8" key="1">
    <citation type="submission" date="2022-10" db="EMBL/GenBank/DDBJ databases">
        <title>Defluviimonas sp. CAU 1641 isolated from mud.</title>
        <authorList>
            <person name="Kim W."/>
        </authorList>
    </citation>
    <scope>NUCLEOTIDE SEQUENCE [LARGE SCALE GENOMIC DNA]</scope>
    <source>
        <strain evidence="7 8">CAU 1641</strain>
    </source>
</reference>
<keyword evidence="5" id="KW-0997">Cell inner membrane</keyword>
<keyword evidence="2 5" id="KW-0813">Transport</keyword>
<dbReference type="PANTHER" id="PTHR43869">
    <property type="entry name" value="GLYCINE BETAINE/PROLINE BETAINE TRANSPORT SYSTEM ATP-BINDING PROTEIN PROV"/>
    <property type="match status" value="1"/>
</dbReference>
<keyword evidence="5" id="KW-1003">Cell membrane</keyword>
<dbReference type="InterPro" id="IPR027417">
    <property type="entry name" value="P-loop_NTPase"/>
</dbReference>
<dbReference type="Proteomes" id="UP001207582">
    <property type="component" value="Unassembled WGS sequence"/>
</dbReference>
<dbReference type="SUPFAM" id="SSF52540">
    <property type="entry name" value="P-loop containing nucleoside triphosphate hydrolases"/>
    <property type="match status" value="1"/>
</dbReference>
<comment type="caution">
    <text evidence="7">The sequence shown here is derived from an EMBL/GenBank/DDBJ whole genome shotgun (WGS) entry which is preliminary data.</text>
</comment>
<comment type="subunit">
    <text evidence="5">The complex is probably composed of two ATP-binding proteins, two transmembrane proteins and a solute-binding protein.</text>
</comment>
<sequence length="359" mass="39462">MTETSREAVIRCDGIWKIFGEKSRQAMDAVLKQGLSKEEIRDRFDCVVGVRDASFSVGRGEIFCIMGLSGSGKSTLIRHINRLIEPTAGSVFIEGQNVNAMSAKELRALRAQKIGMVFQNMALMPHRTVRDNVVFSLEVRGIDEAERVRVAKRAIDAVDLTGWDQKYPDELSGGMQQRVGLARAIAADPTILLMDEPFSALDPLIRRQLQTTFMELSAELHKTTVFITHDLDEAIRIGDRIAIMKDGVLVQIGTPEEIVTEPADDYVADFVAGISKLDLVTAARVMQPFAQYRQMNGDGDPAHWPVARPEDKLNALVDLAIGTDHPILVKADGANVGVVTKKALLRGIQGREDAAMEVA</sequence>
<evidence type="ECO:0000313" key="8">
    <source>
        <dbReference type="Proteomes" id="UP001207582"/>
    </source>
</evidence>
<keyword evidence="3 5" id="KW-0547">Nucleotide-binding</keyword>
<dbReference type="InterPro" id="IPR017871">
    <property type="entry name" value="ABC_transporter-like_CS"/>
</dbReference>
<evidence type="ECO:0000256" key="4">
    <source>
        <dbReference type="ARBA" id="ARBA00022840"/>
    </source>
</evidence>
<dbReference type="RefSeq" id="WP_264770812.1">
    <property type="nucleotide sequence ID" value="NZ_JAPDOG010000001.1"/>
</dbReference>
<feature type="domain" description="ABC transporter" evidence="6">
    <location>
        <begin position="35"/>
        <end position="271"/>
    </location>
</feature>
<evidence type="ECO:0000256" key="3">
    <source>
        <dbReference type="ARBA" id="ARBA00022741"/>
    </source>
</evidence>
<organism evidence="7 8">
    <name type="scientific">Defluviimonas salinarum</name>
    <dbReference type="NCBI Taxonomy" id="2992147"/>
    <lineage>
        <taxon>Bacteria</taxon>
        <taxon>Pseudomonadati</taxon>
        <taxon>Pseudomonadota</taxon>
        <taxon>Alphaproteobacteria</taxon>
        <taxon>Rhodobacterales</taxon>
        <taxon>Paracoccaceae</taxon>
        <taxon>Albidovulum</taxon>
    </lineage>
</organism>
<dbReference type="CDD" id="cd03294">
    <property type="entry name" value="ABC_Pro_Gly_Betaine"/>
    <property type="match status" value="1"/>
</dbReference>
<comment type="subcellular location">
    <subcellularLocation>
        <location evidence="5">Cell inner membrane</location>
        <topology evidence="5">Peripheral membrane protein</topology>
    </subcellularLocation>
</comment>
<dbReference type="PANTHER" id="PTHR43869:SF1">
    <property type="entry name" value="GLYCINE BETAINE_PROLINE BETAINE TRANSPORT SYSTEM ATP-BINDING PROTEIN PROV"/>
    <property type="match status" value="1"/>
</dbReference>
<dbReference type="EC" id="7.6.2.9" evidence="5"/>
<dbReference type="SMART" id="SM00382">
    <property type="entry name" value="AAA"/>
    <property type="match status" value="1"/>
</dbReference>
<comment type="similarity">
    <text evidence="1 5">Belongs to the ABC transporter superfamily.</text>
</comment>
<dbReference type="Pfam" id="PF00005">
    <property type="entry name" value="ABC_tran"/>
    <property type="match status" value="1"/>
</dbReference>
<gene>
    <name evidence="7" type="ORF">OM960_01320</name>
</gene>
<keyword evidence="4 5" id="KW-0067">ATP-binding</keyword>
<dbReference type="GO" id="GO:0005524">
    <property type="term" value="F:ATP binding"/>
    <property type="evidence" value="ECO:0007669"/>
    <property type="project" value="UniProtKB-KW"/>
</dbReference>
<evidence type="ECO:0000259" key="6">
    <source>
        <dbReference type="PROSITE" id="PS50893"/>
    </source>
</evidence>
<keyword evidence="8" id="KW-1185">Reference proteome</keyword>
<keyword evidence="5" id="KW-0472">Membrane</keyword>
<evidence type="ECO:0000256" key="2">
    <source>
        <dbReference type="ARBA" id="ARBA00022448"/>
    </source>
</evidence>
<dbReference type="NCBIfam" id="TIGR01186">
    <property type="entry name" value="proV"/>
    <property type="match status" value="1"/>
</dbReference>
<protein>
    <recommendedName>
        <fullName evidence="5">Quaternary amine transport ATP-binding protein</fullName>
        <ecNumber evidence="5">7.6.2.9</ecNumber>
    </recommendedName>
</protein>
<dbReference type="InterPro" id="IPR003593">
    <property type="entry name" value="AAA+_ATPase"/>
</dbReference>
<name>A0ABT3IXQ4_9RHOB</name>
<evidence type="ECO:0000256" key="1">
    <source>
        <dbReference type="ARBA" id="ARBA00005417"/>
    </source>
</evidence>
<dbReference type="PROSITE" id="PS00211">
    <property type="entry name" value="ABC_TRANSPORTER_1"/>
    <property type="match status" value="1"/>
</dbReference>
<dbReference type="PROSITE" id="PS50893">
    <property type="entry name" value="ABC_TRANSPORTER_2"/>
    <property type="match status" value="1"/>
</dbReference>
<evidence type="ECO:0000256" key="5">
    <source>
        <dbReference type="RuleBase" id="RU369116"/>
    </source>
</evidence>
<accession>A0ABT3IXQ4</accession>
<evidence type="ECO:0000313" key="7">
    <source>
        <dbReference type="EMBL" id="MCW3780227.1"/>
    </source>
</evidence>